<evidence type="ECO:0000256" key="4">
    <source>
        <dbReference type="ARBA" id="ARBA00016014"/>
    </source>
</evidence>
<dbReference type="Gene3D" id="3.10.25.10">
    <property type="entry name" value="Formyl transferase, C-terminal domain"/>
    <property type="match status" value="1"/>
</dbReference>
<dbReference type="Pfam" id="PF02911">
    <property type="entry name" value="Formyl_trans_C"/>
    <property type="match status" value="1"/>
</dbReference>
<dbReference type="InterPro" id="IPR002376">
    <property type="entry name" value="Formyl_transf_N"/>
</dbReference>
<evidence type="ECO:0000259" key="10">
    <source>
        <dbReference type="Pfam" id="PF02911"/>
    </source>
</evidence>
<evidence type="ECO:0000313" key="11">
    <source>
        <dbReference type="EMBL" id="HIY72831.1"/>
    </source>
</evidence>
<reference evidence="11" key="1">
    <citation type="journal article" date="2021" name="PeerJ">
        <title>Extensive microbial diversity within the chicken gut microbiome revealed by metagenomics and culture.</title>
        <authorList>
            <person name="Gilroy R."/>
            <person name="Ravi A."/>
            <person name="Getino M."/>
            <person name="Pursley I."/>
            <person name="Horton D.L."/>
            <person name="Alikhan N.F."/>
            <person name="Baker D."/>
            <person name="Gharbi K."/>
            <person name="Hall N."/>
            <person name="Watson M."/>
            <person name="Adriaenssens E.M."/>
            <person name="Foster-Nyarko E."/>
            <person name="Jarju S."/>
            <person name="Secka A."/>
            <person name="Antonio M."/>
            <person name="Oren A."/>
            <person name="Chaudhuri R.R."/>
            <person name="La Ragione R."/>
            <person name="Hildebrand F."/>
            <person name="Pallen M.J."/>
        </authorList>
    </citation>
    <scope>NUCLEOTIDE SEQUENCE</scope>
    <source>
        <strain evidence="11">CHK33-7979</strain>
    </source>
</reference>
<comment type="caution">
    <text evidence="11">The sequence shown here is derived from an EMBL/GenBank/DDBJ whole genome shotgun (WGS) entry which is preliminary data.</text>
</comment>
<reference evidence="11" key="2">
    <citation type="submission" date="2021-04" db="EMBL/GenBank/DDBJ databases">
        <authorList>
            <person name="Gilroy R."/>
        </authorList>
    </citation>
    <scope>NUCLEOTIDE SEQUENCE</scope>
    <source>
        <strain evidence="11">CHK33-7979</strain>
    </source>
</reference>
<evidence type="ECO:0000313" key="12">
    <source>
        <dbReference type="Proteomes" id="UP000886824"/>
    </source>
</evidence>
<dbReference type="Proteomes" id="UP000886824">
    <property type="component" value="Unassembled WGS sequence"/>
</dbReference>
<dbReference type="CDD" id="cd08646">
    <property type="entry name" value="FMT_core_Met-tRNA-FMT_N"/>
    <property type="match status" value="1"/>
</dbReference>
<dbReference type="GO" id="GO:0004479">
    <property type="term" value="F:methionyl-tRNA formyltransferase activity"/>
    <property type="evidence" value="ECO:0007669"/>
    <property type="project" value="UniProtKB-UniRule"/>
</dbReference>
<dbReference type="GO" id="GO:0005829">
    <property type="term" value="C:cytosol"/>
    <property type="evidence" value="ECO:0007669"/>
    <property type="project" value="TreeGrafter"/>
</dbReference>
<dbReference type="InterPro" id="IPR005793">
    <property type="entry name" value="Formyl_trans_C"/>
</dbReference>
<dbReference type="SUPFAM" id="SSF53328">
    <property type="entry name" value="Formyltransferase"/>
    <property type="match status" value="1"/>
</dbReference>
<gene>
    <name evidence="8 11" type="primary">fmt</name>
    <name evidence="11" type="ORF">H9826_02485</name>
</gene>
<dbReference type="Pfam" id="PF00551">
    <property type="entry name" value="Formyl_trans_N"/>
    <property type="match status" value="1"/>
</dbReference>
<evidence type="ECO:0000256" key="7">
    <source>
        <dbReference type="ARBA" id="ARBA00048558"/>
    </source>
</evidence>
<dbReference type="SUPFAM" id="SSF50486">
    <property type="entry name" value="FMT C-terminal domain-like"/>
    <property type="match status" value="1"/>
</dbReference>
<evidence type="ECO:0000256" key="1">
    <source>
        <dbReference type="ARBA" id="ARBA00002606"/>
    </source>
</evidence>
<dbReference type="FunFam" id="3.40.50.12230:FF:000001">
    <property type="entry name" value="Methionyl-tRNA formyltransferase"/>
    <property type="match status" value="1"/>
</dbReference>
<sequence length="309" mass="33470">MRILFMGTPDFAVVSLTALLEAGHQVCGVFTQPDKPKNRGMKLQASPVKEFSISHNIPVFQPVKMKDGEAIGYIQDLDPELIVVAAYGRILPTDILDYPPLGCINVHSSLLPKYRGAAPINWAILNGEKITGVTIMHMAEELDAGDIILQRETPIAPDETAPELFERLAKLGGTLLVEAVDLLARGEAPRIQQDAEKSTYAPMLSRELSPMDWSKHAQTLHNQVRGLLPWPCATAEFGGVRCKVFSADMIDATANLGPGTIVEAGKSGIVMACGGGTLLRVRELQPDGKKRMAAADFLRGHPLMTGEKL</sequence>
<organism evidence="11 12">
    <name type="scientific">Candidatus Intestinimonas merdavium</name>
    <dbReference type="NCBI Taxonomy" id="2838622"/>
    <lineage>
        <taxon>Bacteria</taxon>
        <taxon>Bacillati</taxon>
        <taxon>Bacillota</taxon>
        <taxon>Clostridia</taxon>
        <taxon>Eubacteriales</taxon>
        <taxon>Intestinimonas</taxon>
    </lineage>
</organism>
<dbReference type="PANTHER" id="PTHR11138">
    <property type="entry name" value="METHIONYL-TRNA FORMYLTRANSFERASE"/>
    <property type="match status" value="1"/>
</dbReference>
<comment type="function">
    <text evidence="1 8">Attaches a formyl group to the free amino group of methionyl-tRNA(fMet). The formyl group appears to play a dual role in the initiator identity of N-formylmethionyl-tRNA by promoting its recognition by IF2 and preventing the misappropriation of this tRNA by the elongation apparatus.</text>
</comment>
<evidence type="ECO:0000256" key="2">
    <source>
        <dbReference type="ARBA" id="ARBA00010699"/>
    </source>
</evidence>
<name>A0A9D1Z6B4_9FIRM</name>
<dbReference type="InterPro" id="IPR037022">
    <property type="entry name" value="Formyl_trans_C_sf"/>
</dbReference>
<protein>
    <recommendedName>
        <fullName evidence="4 8">Methionyl-tRNA formyltransferase</fullName>
        <ecNumber evidence="3 8">2.1.2.9</ecNumber>
    </recommendedName>
</protein>
<keyword evidence="5 8" id="KW-0808">Transferase</keyword>
<keyword evidence="6 8" id="KW-0648">Protein biosynthesis</keyword>
<dbReference type="InterPro" id="IPR041711">
    <property type="entry name" value="Met-tRNA-FMT_N"/>
</dbReference>
<dbReference type="InterPro" id="IPR036477">
    <property type="entry name" value="Formyl_transf_N_sf"/>
</dbReference>
<accession>A0A9D1Z6B4</accession>
<proteinExistence type="inferred from homology"/>
<evidence type="ECO:0000256" key="5">
    <source>
        <dbReference type="ARBA" id="ARBA00022679"/>
    </source>
</evidence>
<dbReference type="InterPro" id="IPR005794">
    <property type="entry name" value="Fmt"/>
</dbReference>
<evidence type="ECO:0000256" key="6">
    <source>
        <dbReference type="ARBA" id="ARBA00022917"/>
    </source>
</evidence>
<comment type="catalytic activity">
    <reaction evidence="7 8">
        <text>L-methionyl-tRNA(fMet) + (6R)-10-formyltetrahydrofolate = N-formyl-L-methionyl-tRNA(fMet) + (6S)-5,6,7,8-tetrahydrofolate + H(+)</text>
        <dbReference type="Rhea" id="RHEA:24380"/>
        <dbReference type="Rhea" id="RHEA-COMP:9952"/>
        <dbReference type="Rhea" id="RHEA-COMP:9953"/>
        <dbReference type="ChEBI" id="CHEBI:15378"/>
        <dbReference type="ChEBI" id="CHEBI:57453"/>
        <dbReference type="ChEBI" id="CHEBI:78530"/>
        <dbReference type="ChEBI" id="CHEBI:78844"/>
        <dbReference type="ChEBI" id="CHEBI:195366"/>
        <dbReference type="EC" id="2.1.2.9"/>
    </reaction>
</comment>
<dbReference type="InterPro" id="IPR044135">
    <property type="entry name" value="Met-tRNA-FMT_C"/>
</dbReference>
<feature type="binding site" evidence="8">
    <location>
        <begin position="109"/>
        <end position="112"/>
    </location>
    <ligand>
        <name>(6S)-5,6,7,8-tetrahydrofolate</name>
        <dbReference type="ChEBI" id="CHEBI:57453"/>
    </ligand>
</feature>
<dbReference type="Gene3D" id="3.40.50.170">
    <property type="entry name" value="Formyl transferase, N-terminal domain"/>
    <property type="match status" value="1"/>
</dbReference>
<feature type="domain" description="Formyl transferase N-terminal" evidence="9">
    <location>
        <begin position="1"/>
        <end position="180"/>
    </location>
</feature>
<feature type="domain" description="Formyl transferase C-terminal" evidence="10">
    <location>
        <begin position="206"/>
        <end position="301"/>
    </location>
</feature>
<dbReference type="HAMAP" id="MF_00182">
    <property type="entry name" value="Formyl_trans"/>
    <property type="match status" value="1"/>
</dbReference>
<evidence type="ECO:0000256" key="8">
    <source>
        <dbReference type="HAMAP-Rule" id="MF_00182"/>
    </source>
</evidence>
<evidence type="ECO:0000259" key="9">
    <source>
        <dbReference type="Pfam" id="PF00551"/>
    </source>
</evidence>
<dbReference type="AlphaFoldDB" id="A0A9D1Z6B4"/>
<dbReference type="PANTHER" id="PTHR11138:SF5">
    <property type="entry name" value="METHIONYL-TRNA FORMYLTRANSFERASE, MITOCHONDRIAL"/>
    <property type="match status" value="1"/>
</dbReference>
<dbReference type="InterPro" id="IPR011034">
    <property type="entry name" value="Formyl_transferase-like_C_sf"/>
</dbReference>
<evidence type="ECO:0000256" key="3">
    <source>
        <dbReference type="ARBA" id="ARBA00012261"/>
    </source>
</evidence>
<dbReference type="CDD" id="cd08704">
    <property type="entry name" value="Met_tRNA_FMT_C"/>
    <property type="match status" value="1"/>
</dbReference>
<dbReference type="EC" id="2.1.2.9" evidence="3 8"/>
<comment type="similarity">
    <text evidence="2 8">Belongs to the Fmt family.</text>
</comment>
<dbReference type="EMBL" id="DXCX01000027">
    <property type="protein sequence ID" value="HIY72831.1"/>
    <property type="molecule type" value="Genomic_DNA"/>
</dbReference>
<dbReference type="NCBIfam" id="TIGR00460">
    <property type="entry name" value="fmt"/>
    <property type="match status" value="1"/>
</dbReference>